<dbReference type="NCBIfam" id="NF038013">
    <property type="entry name" value="AceTr_1"/>
    <property type="match status" value="1"/>
</dbReference>
<evidence type="ECO:0000313" key="8">
    <source>
        <dbReference type="EMBL" id="CAB3391833.1"/>
    </source>
</evidence>
<reference evidence="9" key="1">
    <citation type="submission" date="2017-11" db="EMBL/GenBank/DDBJ databases">
        <title>Complete Genome Sequence of Kyrpidia sp. Strain EA-1, a thermophilic, hydrogen-oxidizing Bacterium, isolated from the Azores.</title>
        <authorList>
            <person name="Reiner J.E."/>
            <person name="Lapp C.J."/>
            <person name="Bunk B."/>
            <person name="Gescher J."/>
        </authorList>
    </citation>
    <scope>NUCLEOTIDE SEQUENCE [LARGE SCALE GENOMIC DNA]</scope>
    <source>
        <strain evidence="9">EA-1</strain>
    </source>
</reference>
<evidence type="ECO:0000256" key="6">
    <source>
        <dbReference type="SAM" id="Phobius"/>
    </source>
</evidence>
<dbReference type="AlphaFoldDB" id="A0A2K8N4L2"/>
<sequence>MASEVKITGISDPGPLGLAAFALTTFVLSSINAGLFPEAVLGTFLPLALFYGGLAQLLAGMWEFRTGNTFGATAFSSYGAFWMSLGTFVYLQLKGVLDFKVDAGVALGLFLLAWTIFTFYMWIGSFRTNKALITVFTLLFLTFVLLTVGAFGPVGATHVGGWLGILTAVVAWYTSAAGVINSTFGRTVLSVGAKPQGRQVSPGSPAASA</sequence>
<keyword evidence="3 6" id="KW-0812">Transmembrane</keyword>
<dbReference type="InterPro" id="IPR000791">
    <property type="entry name" value="Gpr1/Fun34/SatP-like"/>
</dbReference>
<keyword evidence="4 6" id="KW-1133">Transmembrane helix</keyword>
<keyword evidence="5 6" id="KW-0472">Membrane</keyword>
<feature type="transmembrane region" description="Helical" evidence="6">
    <location>
        <begin position="162"/>
        <end position="180"/>
    </location>
</feature>
<feature type="transmembrane region" description="Helical" evidence="6">
    <location>
        <begin position="135"/>
        <end position="156"/>
    </location>
</feature>
<organism evidence="7 9">
    <name type="scientific">Kyrpidia spormannii</name>
    <dbReference type="NCBI Taxonomy" id="2055160"/>
    <lineage>
        <taxon>Bacteria</taxon>
        <taxon>Bacillati</taxon>
        <taxon>Bacillota</taxon>
        <taxon>Bacilli</taxon>
        <taxon>Bacillales</taxon>
        <taxon>Alicyclobacillaceae</taxon>
        <taxon>Kyrpidia</taxon>
    </lineage>
</organism>
<feature type="transmembrane region" description="Helical" evidence="6">
    <location>
        <begin position="69"/>
        <end position="91"/>
    </location>
</feature>
<dbReference type="GO" id="GO:0005886">
    <property type="term" value="C:plasma membrane"/>
    <property type="evidence" value="ECO:0007669"/>
    <property type="project" value="TreeGrafter"/>
</dbReference>
<dbReference type="InterPro" id="IPR051633">
    <property type="entry name" value="AceTr"/>
</dbReference>
<evidence type="ECO:0000313" key="10">
    <source>
        <dbReference type="Proteomes" id="UP000502196"/>
    </source>
</evidence>
<dbReference type="PANTHER" id="PTHR31123">
    <property type="entry name" value="ACCUMULATION OF DYADS PROTEIN 2-RELATED"/>
    <property type="match status" value="1"/>
</dbReference>
<evidence type="ECO:0000256" key="4">
    <source>
        <dbReference type="ARBA" id="ARBA00022989"/>
    </source>
</evidence>
<evidence type="ECO:0000256" key="3">
    <source>
        <dbReference type="ARBA" id="ARBA00022692"/>
    </source>
</evidence>
<dbReference type="OrthoDB" id="9787939at2"/>
<evidence type="ECO:0000256" key="5">
    <source>
        <dbReference type="ARBA" id="ARBA00023136"/>
    </source>
</evidence>
<accession>A0A2K8N4L2</accession>
<feature type="transmembrane region" description="Helical" evidence="6">
    <location>
        <begin position="103"/>
        <end position="123"/>
    </location>
</feature>
<comment type="subcellular location">
    <subcellularLocation>
        <location evidence="1">Membrane</location>
        <topology evidence="1">Multi-pass membrane protein</topology>
    </subcellularLocation>
</comment>
<evidence type="ECO:0000256" key="2">
    <source>
        <dbReference type="ARBA" id="ARBA00005587"/>
    </source>
</evidence>
<dbReference type="Proteomes" id="UP000502196">
    <property type="component" value="Chromosome"/>
</dbReference>
<comment type="similarity">
    <text evidence="2">Belongs to the acetate uptake transporter (AceTr) (TC 2.A.96) family.</text>
</comment>
<dbReference type="EMBL" id="LR792683">
    <property type="protein sequence ID" value="CAB3391833.1"/>
    <property type="molecule type" value="Genomic_DNA"/>
</dbReference>
<keyword evidence="9" id="KW-1185">Reference proteome</keyword>
<name>A0A2K8N4L2_9BACL</name>
<evidence type="ECO:0000313" key="7">
    <source>
        <dbReference type="EMBL" id="ATY84318.1"/>
    </source>
</evidence>
<gene>
    <name evidence="8" type="ORF">COOX1_1108</name>
    <name evidence="7" type="ORF">CVV65_04605</name>
</gene>
<protein>
    <submittedName>
        <fullName evidence="7">Uncharacterized protein</fullName>
    </submittedName>
</protein>
<proteinExistence type="inferred from homology"/>
<reference evidence="7" key="2">
    <citation type="journal article" date="2018" name="Genome Announc.">
        <title>Complete Genome Sequence of Kyrpidia sp. Strain EA-1, a Thermophilic Knallgas Bacterium, Isolated from the Azores.</title>
        <authorList>
            <person name="Reiner J.E."/>
            <person name="Lapp C.J."/>
            <person name="Bunk B."/>
            <person name="Sproer C."/>
            <person name="Overmann J."/>
            <person name="Gescher J."/>
        </authorList>
    </citation>
    <scope>NUCLEOTIDE SEQUENCE</scope>
    <source>
        <strain evidence="7">EA-1</strain>
    </source>
</reference>
<dbReference type="Pfam" id="PF01184">
    <property type="entry name" value="Gpr1_Fun34_YaaH"/>
    <property type="match status" value="1"/>
</dbReference>
<reference evidence="8 10" key="3">
    <citation type="submission" date="2020-04" db="EMBL/GenBank/DDBJ databases">
        <authorList>
            <person name="Hogendoorn C."/>
        </authorList>
    </citation>
    <scope>NUCLEOTIDE SEQUENCE [LARGE SCALE GENOMIC DNA]</scope>
    <source>
        <strain evidence="8">COOX1</strain>
    </source>
</reference>
<dbReference type="GO" id="GO:0015123">
    <property type="term" value="F:acetate transmembrane transporter activity"/>
    <property type="evidence" value="ECO:0007669"/>
    <property type="project" value="TreeGrafter"/>
</dbReference>
<dbReference type="KEGG" id="kyr:CVV65_04605"/>
<dbReference type="PANTHER" id="PTHR31123:SF1">
    <property type="entry name" value="ACCUMULATION OF DYADS PROTEIN 2-RELATED"/>
    <property type="match status" value="1"/>
</dbReference>
<evidence type="ECO:0000313" key="9">
    <source>
        <dbReference type="Proteomes" id="UP000231932"/>
    </source>
</evidence>
<dbReference type="EMBL" id="CP024955">
    <property type="protein sequence ID" value="ATY84318.1"/>
    <property type="molecule type" value="Genomic_DNA"/>
</dbReference>
<dbReference type="RefSeq" id="WP_100667143.1">
    <property type="nucleotide sequence ID" value="NZ_CP024955.1"/>
</dbReference>
<feature type="transmembrane region" description="Helical" evidence="6">
    <location>
        <begin position="43"/>
        <end position="62"/>
    </location>
</feature>
<evidence type="ECO:0000256" key="1">
    <source>
        <dbReference type="ARBA" id="ARBA00004141"/>
    </source>
</evidence>
<dbReference type="Proteomes" id="UP000231932">
    <property type="component" value="Chromosome"/>
</dbReference>